<keyword evidence="5 13" id="KW-0418">Kinase</keyword>
<dbReference type="InterPro" id="IPR000719">
    <property type="entry name" value="Prot_kinase_dom"/>
</dbReference>
<dbReference type="Pfam" id="PF00069">
    <property type="entry name" value="Pkinase"/>
    <property type="match status" value="1"/>
</dbReference>
<dbReference type="EMBL" id="JBHSAY010000015">
    <property type="protein sequence ID" value="MFC4134285.1"/>
    <property type="molecule type" value="Genomic_DNA"/>
</dbReference>
<dbReference type="Pfam" id="PF03793">
    <property type="entry name" value="PASTA"/>
    <property type="match status" value="4"/>
</dbReference>
<evidence type="ECO:0000313" key="13">
    <source>
        <dbReference type="EMBL" id="MFC4134285.1"/>
    </source>
</evidence>
<keyword evidence="10" id="KW-0472">Membrane</keyword>
<feature type="domain" description="PASTA" evidence="12">
    <location>
        <begin position="590"/>
        <end position="654"/>
    </location>
</feature>
<keyword evidence="2" id="KW-0723">Serine/threonine-protein kinase</keyword>
<dbReference type="SMART" id="SM00740">
    <property type="entry name" value="PASTA"/>
    <property type="match status" value="4"/>
</dbReference>
<dbReference type="SUPFAM" id="SSF54184">
    <property type="entry name" value="Penicillin-binding protein 2x (pbp-2x), c-terminal domain"/>
    <property type="match status" value="1"/>
</dbReference>
<dbReference type="RefSeq" id="WP_253761545.1">
    <property type="nucleotide sequence ID" value="NZ_JAMZDZ010000001.1"/>
</dbReference>
<feature type="region of interest" description="Disordered" evidence="9">
    <location>
        <begin position="303"/>
        <end position="346"/>
    </location>
</feature>
<dbReference type="SMART" id="SM00220">
    <property type="entry name" value="S_TKc"/>
    <property type="match status" value="1"/>
</dbReference>
<dbReference type="CDD" id="cd06577">
    <property type="entry name" value="PASTA_pknB"/>
    <property type="match status" value="3"/>
</dbReference>
<dbReference type="EC" id="2.7.11.1" evidence="1"/>
<dbReference type="InterPro" id="IPR011009">
    <property type="entry name" value="Kinase-like_dom_sf"/>
</dbReference>
<reference evidence="14" key="1">
    <citation type="journal article" date="2019" name="Int. J. Syst. Evol. Microbiol.">
        <title>The Global Catalogue of Microorganisms (GCM) 10K type strain sequencing project: providing services to taxonomists for standard genome sequencing and annotation.</title>
        <authorList>
            <consortium name="The Broad Institute Genomics Platform"/>
            <consortium name="The Broad Institute Genome Sequencing Center for Infectious Disease"/>
            <person name="Wu L."/>
            <person name="Ma J."/>
        </authorList>
    </citation>
    <scope>NUCLEOTIDE SEQUENCE [LARGE SCALE GENOMIC DNA]</scope>
    <source>
        <strain evidence="14">CGMCC 4.7289</strain>
    </source>
</reference>
<keyword evidence="3" id="KW-0808">Transferase</keyword>
<keyword evidence="4" id="KW-0547">Nucleotide-binding</keyword>
<dbReference type="CDD" id="cd14014">
    <property type="entry name" value="STKc_PknB_like"/>
    <property type="match status" value="1"/>
</dbReference>
<keyword evidence="10" id="KW-0812">Transmembrane</keyword>
<evidence type="ECO:0000256" key="4">
    <source>
        <dbReference type="ARBA" id="ARBA00022741"/>
    </source>
</evidence>
<evidence type="ECO:0000256" key="7">
    <source>
        <dbReference type="ARBA" id="ARBA00047899"/>
    </source>
</evidence>
<feature type="domain" description="PASTA" evidence="12">
    <location>
        <begin position="524"/>
        <end position="589"/>
    </location>
</feature>
<comment type="caution">
    <text evidence="13">The sequence shown here is derived from an EMBL/GenBank/DDBJ whole genome shotgun (WGS) entry which is preliminary data.</text>
</comment>
<evidence type="ECO:0000256" key="1">
    <source>
        <dbReference type="ARBA" id="ARBA00012513"/>
    </source>
</evidence>
<feature type="domain" description="PASTA" evidence="12">
    <location>
        <begin position="392"/>
        <end position="455"/>
    </location>
</feature>
<protein>
    <recommendedName>
        <fullName evidence="1">non-specific serine/threonine protein kinase</fullName>
        <ecNumber evidence="1">2.7.11.1</ecNumber>
    </recommendedName>
</protein>
<dbReference type="Gene3D" id="1.10.510.10">
    <property type="entry name" value="Transferase(Phosphotransferase) domain 1"/>
    <property type="match status" value="1"/>
</dbReference>
<evidence type="ECO:0000256" key="6">
    <source>
        <dbReference type="ARBA" id="ARBA00022840"/>
    </source>
</evidence>
<evidence type="ECO:0000256" key="10">
    <source>
        <dbReference type="SAM" id="Phobius"/>
    </source>
</evidence>
<evidence type="ECO:0000256" key="2">
    <source>
        <dbReference type="ARBA" id="ARBA00022527"/>
    </source>
</evidence>
<evidence type="ECO:0000256" key="5">
    <source>
        <dbReference type="ARBA" id="ARBA00022777"/>
    </source>
</evidence>
<dbReference type="GO" id="GO:0016301">
    <property type="term" value="F:kinase activity"/>
    <property type="evidence" value="ECO:0007669"/>
    <property type="project" value="UniProtKB-KW"/>
</dbReference>
<dbReference type="Gene3D" id="3.30.10.20">
    <property type="match status" value="4"/>
</dbReference>
<feature type="transmembrane region" description="Helical" evidence="10">
    <location>
        <begin position="367"/>
        <end position="387"/>
    </location>
</feature>
<comment type="catalytic activity">
    <reaction evidence="8">
        <text>L-seryl-[protein] + ATP = O-phospho-L-seryl-[protein] + ADP + H(+)</text>
        <dbReference type="Rhea" id="RHEA:17989"/>
        <dbReference type="Rhea" id="RHEA-COMP:9863"/>
        <dbReference type="Rhea" id="RHEA-COMP:11604"/>
        <dbReference type="ChEBI" id="CHEBI:15378"/>
        <dbReference type="ChEBI" id="CHEBI:29999"/>
        <dbReference type="ChEBI" id="CHEBI:30616"/>
        <dbReference type="ChEBI" id="CHEBI:83421"/>
        <dbReference type="ChEBI" id="CHEBI:456216"/>
        <dbReference type="EC" id="2.7.11.1"/>
    </reaction>
</comment>
<gene>
    <name evidence="13" type="primary">pknB</name>
    <name evidence="13" type="ORF">ACFOZ4_27055</name>
</gene>
<dbReference type="Proteomes" id="UP001595816">
    <property type="component" value="Unassembled WGS sequence"/>
</dbReference>
<feature type="domain" description="Protein kinase" evidence="11">
    <location>
        <begin position="18"/>
        <end position="290"/>
    </location>
</feature>
<evidence type="ECO:0000256" key="8">
    <source>
        <dbReference type="ARBA" id="ARBA00048679"/>
    </source>
</evidence>
<feature type="domain" description="PASTA" evidence="12">
    <location>
        <begin position="456"/>
        <end position="523"/>
    </location>
</feature>
<dbReference type="SUPFAM" id="SSF56112">
    <property type="entry name" value="Protein kinase-like (PK-like)"/>
    <property type="match status" value="1"/>
</dbReference>
<dbReference type="InterPro" id="IPR008271">
    <property type="entry name" value="Ser/Thr_kinase_AS"/>
</dbReference>
<keyword evidence="6" id="KW-0067">ATP-binding</keyword>
<evidence type="ECO:0000259" key="12">
    <source>
        <dbReference type="PROSITE" id="PS51178"/>
    </source>
</evidence>
<evidence type="ECO:0000256" key="9">
    <source>
        <dbReference type="SAM" id="MobiDB-lite"/>
    </source>
</evidence>
<evidence type="ECO:0000256" key="3">
    <source>
        <dbReference type="ARBA" id="ARBA00022679"/>
    </source>
</evidence>
<proteinExistence type="predicted"/>
<sequence>MDTQVADNLLGSLLDGRYRIRGRVARGGMATVYTATDERLERTVAIKIIHTGRATDPQFVERFTDEAKTVARLTHPNVVAVYDQGNHNGLPYLVMEYVRGRTLRDLLAERRRLSPIEALAVLEQMLSAIATAHRAGLVHRDVKPENVLIAEAPGGSAELVDAVVKVADFGLARAVAASADDGSGQLMATVAYVAPELVTSGVADPRSDVYAAGIVLFEMLTGRVPYDGDRPVDIAWQHVDRDVPPPSRFVPGLPPVTDDLVARATRRDPALRPTDAGAMLAEVQQAREVIIAAAARARPSAQPTMVVGQVRPSDRPSWARLPSPGPATRGRPAPQQQQQYPDEDPTLVERARDAYARVKGSPRGRMALTASLVVLALLVLVGGWWLGFGRYEAAPKLTGLDRASAEALARKAGFTAHFEQGRFSEEIAKDTVLEQNPPPGEKVVKGSDIDLTLSLGPERYQVPDIVGKTWELAVVDLSAVKLQPVKGAGQYSDTVPANTVIAVQPTVGTELKPGDKVTLILSKGKAPLTVPNLVGQDQGVARTTLEGMGLKVAITFQKSDKPNGQVIAQDPVDGSGVEKGQTITLTVSENQTSFAMPDVMNWGCGDAKRQLESMNLGVQVDGQMGESGWVRDMDPKPGTMVNQGQQVVIRCRVV</sequence>
<dbReference type="NCBIfam" id="NF033483">
    <property type="entry name" value="PknB_PASTA_kin"/>
    <property type="match status" value="1"/>
</dbReference>
<evidence type="ECO:0000313" key="14">
    <source>
        <dbReference type="Proteomes" id="UP001595816"/>
    </source>
</evidence>
<keyword evidence="14" id="KW-1185">Reference proteome</keyword>
<dbReference type="InterPro" id="IPR005543">
    <property type="entry name" value="PASTA_dom"/>
</dbReference>
<accession>A0ABV8LVJ5</accession>
<evidence type="ECO:0000259" key="11">
    <source>
        <dbReference type="PROSITE" id="PS50011"/>
    </source>
</evidence>
<keyword evidence="10" id="KW-1133">Transmembrane helix</keyword>
<organism evidence="13 14">
    <name type="scientific">Hamadaea flava</name>
    <dbReference type="NCBI Taxonomy" id="1742688"/>
    <lineage>
        <taxon>Bacteria</taxon>
        <taxon>Bacillati</taxon>
        <taxon>Actinomycetota</taxon>
        <taxon>Actinomycetes</taxon>
        <taxon>Micromonosporales</taxon>
        <taxon>Micromonosporaceae</taxon>
        <taxon>Hamadaea</taxon>
    </lineage>
</organism>
<comment type="catalytic activity">
    <reaction evidence="7">
        <text>L-threonyl-[protein] + ATP = O-phospho-L-threonyl-[protein] + ADP + H(+)</text>
        <dbReference type="Rhea" id="RHEA:46608"/>
        <dbReference type="Rhea" id="RHEA-COMP:11060"/>
        <dbReference type="Rhea" id="RHEA-COMP:11605"/>
        <dbReference type="ChEBI" id="CHEBI:15378"/>
        <dbReference type="ChEBI" id="CHEBI:30013"/>
        <dbReference type="ChEBI" id="CHEBI:30616"/>
        <dbReference type="ChEBI" id="CHEBI:61977"/>
        <dbReference type="ChEBI" id="CHEBI:456216"/>
        <dbReference type="EC" id="2.7.11.1"/>
    </reaction>
</comment>
<dbReference type="PANTHER" id="PTHR43289">
    <property type="entry name" value="MITOGEN-ACTIVATED PROTEIN KINASE KINASE KINASE 20-RELATED"/>
    <property type="match status" value="1"/>
</dbReference>
<name>A0ABV8LVJ5_9ACTN</name>
<dbReference type="PANTHER" id="PTHR43289:SF34">
    <property type="entry name" value="SERINE_THREONINE-PROTEIN KINASE YBDM-RELATED"/>
    <property type="match status" value="1"/>
</dbReference>
<dbReference type="PROSITE" id="PS51178">
    <property type="entry name" value="PASTA"/>
    <property type="match status" value="4"/>
</dbReference>
<dbReference type="PROSITE" id="PS00108">
    <property type="entry name" value="PROTEIN_KINASE_ST"/>
    <property type="match status" value="1"/>
</dbReference>
<dbReference type="Gene3D" id="3.30.200.20">
    <property type="entry name" value="Phosphorylase Kinase, domain 1"/>
    <property type="match status" value="1"/>
</dbReference>
<dbReference type="PROSITE" id="PS50011">
    <property type="entry name" value="PROTEIN_KINASE_DOM"/>
    <property type="match status" value="1"/>
</dbReference>